<accession>A0A7H0VC43</accession>
<dbReference type="InterPro" id="IPR026444">
    <property type="entry name" value="Secre_tail"/>
</dbReference>
<evidence type="ECO:0000313" key="3">
    <source>
        <dbReference type="EMBL" id="QNR23291.1"/>
    </source>
</evidence>
<dbReference type="RefSeq" id="WP_210757820.1">
    <property type="nucleotide sequence ID" value="NZ_CP060139.1"/>
</dbReference>
<feature type="signal peptide" evidence="2">
    <location>
        <begin position="1"/>
        <end position="22"/>
    </location>
</feature>
<dbReference type="NCBIfam" id="TIGR04183">
    <property type="entry name" value="Por_Secre_tail"/>
    <property type="match status" value="1"/>
</dbReference>
<dbReference type="PANTHER" id="PTHR35580">
    <property type="entry name" value="CELL SURFACE GLYCOPROTEIN (S-LAYER PROTEIN)-LIKE PROTEIN"/>
    <property type="match status" value="1"/>
</dbReference>
<dbReference type="KEGG" id="chyd:H4K34_13015"/>
<organism evidence="3 4">
    <name type="scientific">Croceimicrobium hydrocarbonivorans</name>
    <dbReference type="NCBI Taxonomy" id="2761580"/>
    <lineage>
        <taxon>Bacteria</taxon>
        <taxon>Pseudomonadati</taxon>
        <taxon>Bacteroidota</taxon>
        <taxon>Flavobacteriia</taxon>
        <taxon>Flavobacteriales</taxon>
        <taxon>Owenweeksiaceae</taxon>
        <taxon>Croceimicrobium</taxon>
    </lineage>
</organism>
<dbReference type="Proteomes" id="UP000516305">
    <property type="component" value="Chromosome"/>
</dbReference>
<dbReference type="PANTHER" id="PTHR35580:SF1">
    <property type="entry name" value="PHYTASE-LIKE DOMAIN-CONTAINING PROTEIN"/>
    <property type="match status" value="1"/>
</dbReference>
<protein>
    <submittedName>
        <fullName evidence="3">T9SS type A sorting domain-containing protein</fullName>
    </submittedName>
</protein>
<sequence length="681" mass="75149">MKKTLLLCLLSLSVMGQSLQLAWFTQNDQVNIIDSQMDPFGNIIVAGTFSGVVDFDHGPHARIDTAVGLYDMFVAKYDAYGNLKWVHSLGNNNPEKITAITTDINGNVYAVGEFTRTLDFDPGPGITNLTAAGYVDVFLWVLKANGDLMYAKVFGDRSYESPNDIDVNSNGDIVIGGFFWGNADLDPSVGGYAPVFSKGRADVFIMRLHPGGNIWWARSVGSTLEDQALNVKIADNGDVYAQGFFSGSVDFDPDTTAGKEYWLSPTSGSGFFLKLNPFGLFVSAFNSPIVPQKMEMQNSETLYFSGYFTGTKDFDPDTSTVLSLSAVGNQNPLFLWKLDTSWSVDWARMWGDAEIGKNSLFLNRDGSGGAIVSGPFMGSIDLDPSLGANMKTSNGLQDIFIAKVDSAGNYLYGESWGSSQFDYPAMAMVNSRGEVYVAGRFDIQMDFDPDPTIVDNGNSPGMESFMLKLTYCQEGYGYDTVQACNSYTWINSFTYRDSRSGDRYIIPSSSGCDSLVYLTVYMNFIDSTASLINDTTFRANQFGANYQWLICDSSFTPIPGATGREFYPDSSGQYAVIVDNGNCIDTSACLQYWKPIGLEEEQDFKQISAYPNPSNGIVHLNASYELHGTQILLSDLQGRILFRDQIEGSEDYEFQLPEQAGIYLLHLNREGERTTLRLIRN</sequence>
<gene>
    <name evidence="3" type="ORF">H4K34_13015</name>
</gene>
<name>A0A7H0VC43_9FLAO</name>
<evidence type="ECO:0000313" key="4">
    <source>
        <dbReference type="Proteomes" id="UP000516305"/>
    </source>
</evidence>
<proteinExistence type="predicted"/>
<dbReference type="EMBL" id="CP060139">
    <property type="protein sequence ID" value="QNR23291.1"/>
    <property type="molecule type" value="Genomic_DNA"/>
</dbReference>
<evidence type="ECO:0000256" key="1">
    <source>
        <dbReference type="ARBA" id="ARBA00022729"/>
    </source>
</evidence>
<keyword evidence="1 2" id="KW-0732">Signal</keyword>
<reference evidence="3 4" key="1">
    <citation type="submission" date="2020-08" db="EMBL/GenBank/DDBJ databases">
        <title>Croceimicrobium hydrocarbonivorans gen. nov., sp. nov., a novel marine bacterium isolated from a bacterial consortium that degrades polyethylene terephthalate.</title>
        <authorList>
            <person name="Liu R."/>
        </authorList>
    </citation>
    <scope>NUCLEOTIDE SEQUENCE [LARGE SCALE GENOMIC DNA]</scope>
    <source>
        <strain evidence="3 4">A20-9</strain>
    </source>
</reference>
<dbReference type="AlphaFoldDB" id="A0A7H0VC43"/>
<dbReference type="InterPro" id="IPR052918">
    <property type="entry name" value="Motility_Chemotaxis_Reg"/>
</dbReference>
<keyword evidence="4" id="KW-1185">Reference proteome</keyword>
<feature type="chain" id="PRO_5028859603" evidence="2">
    <location>
        <begin position="23"/>
        <end position="681"/>
    </location>
</feature>
<evidence type="ECO:0000256" key="2">
    <source>
        <dbReference type="SAM" id="SignalP"/>
    </source>
</evidence>